<comment type="caution">
    <text evidence="1">The sequence shown here is derived from an EMBL/GenBank/DDBJ whole genome shotgun (WGS) entry which is preliminary data.</text>
</comment>
<gene>
    <name evidence="1" type="ORF">Patl1_21571</name>
</gene>
<evidence type="ECO:0000313" key="1">
    <source>
        <dbReference type="EMBL" id="KAJ0100315.1"/>
    </source>
</evidence>
<keyword evidence="2" id="KW-1185">Reference proteome</keyword>
<sequence length="89" mass="9274">MTNINGKPVPTFIFAAQPSSFHAFLICIMGACYTSICSIHLRGRKPKVARLYNGLAVVSLAASLLVLLAAAVCAGLKFCLSLNSAMSGA</sequence>
<reference evidence="2" key="1">
    <citation type="journal article" date="2023" name="G3 (Bethesda)">
        <title>Genome assembly and association tests identify interacting loci associated with vigor, precocity, and sex in interspecific pistachio rootstocks.</title>
        <authorList>
            <person name="Palmer W."/>
            <person name="Jacygrad E."/>
            <person name="Sagayaradj S."/>
            <person name="Cavanaugh K."/>
            <person name="Han R."/>
            <person name="Bertier L."/>
            <person name="Beede B."/>
            <person name="Kafkas S."/>
            <person name="Golino D."/>
            <person name="Preece J."/>
            <person name="Michelmore R."/>
        </authorList>
    </citation>
    <scope>NUCLEOTIDE SEQUENCE [LARGE SCALE GENOMIC DNA]</scope>
</reference>
<dbReference type="Proteomes" id="UP001164250">
    <property type="component" value="Chromosome 4"/>
</dbReference>
<evidence type="ECO:0000313" key="2">
    <source>
        <dbReference type="Proteomes" id="UP001164250"/>
    </source>
</evidence>
<proteinExistence type="predicted"/>
<protein>
    <submittedName>
        <fullName evidence="1">Uncharacterized protein</fullName>
    </submittedName>
</protein>
<name>A0ACC1BMZ6_9ROSI</name>
<dbReference type="EMBL" id="CM047900">
    <property type="protein sequence ID" value="KAJ0100315.1"/>
    <property type="molecule type" value="Genomic_DNA"/>
</dbReference>
<accession>A0ACC1BMZ6</accession>
<organism evidence="1 2">
    <name type="scientific">Pistacia atlantica</name>
    <dbReference type="NCBI Taxonomy" id="434234"/>
    <lineage>
        <taxon>Eukaryota</taxon>
        <taxon>Viridiplantae</taxon>
        <taxon>Streptophyta</taxon>
        <taxon>Embryophyta</taxon>
        <taxon>Tracheophyta</taxon>
        <taxon>Spermatophyta</taxon>
        <taxon>Magnoliopsida</taxon>
        <taxon>eudicotyledons</taxon>
        <taxon>Gunneridae</taxon>
        <taxon>Pentapetalae</taxon>
        <taxon>rosids</taxon>
        <taxon>malvids</taxon>
        <taxon>Sapindales</taxon>
        <taxon>Anacardiaceae</taxon>
        <taxon>Pistacia</taxon>
    </lineage>
</organism>